<dbReference type="Gene3D" id="3.30.450.20">
    <property type="entry name" value="PAS domain"/>
    <property type="match status" value="2"/>
</dbReference>
<dbReference type="SMART" id="SM00091">
    <property type="entry name" value="PAS"/>
    <property type="match status" value="2"/>
</dbReference>
<keyword evidence="5" id="KW-0547">Nucleotide-binding</keyword>
<dbReference type="InterPro" id="IPR000700">
    <property type="entry name" value="PAS-assoc_C"/>
</dbReference>
<name>A0A2N9L426_9BACT</name>
<dbReference type="Pfam" id="PF00512">
    <property type="entry name" value="HisKA"/>
    <property type="match status" value="1"/>
</dbReference>
<dbReference type="NCBIfam" id="TIGR00229">
    <property type="entry name" value="sensory_box"/>
    <property type="match status" value="2"/>
</dbReference>
<dbReference type="PANTHER" id="PTHR43065:SF10">
    <property type="entry name" value="PEROXIDE STRESS-ACTIVATED HISTIDINE KINASE MAK3"/>
    <property type="match status" value="1"/>
</dbReference>
<proteinExistence type="predicted"/>
<evidence type="ECO:0000256" key="5">
    <source>
        <dbReference type="ARBA" id="ARBA00022741"/>
    </source>
</evidence>
<feature type="domain" description="Histidine kinase" evidence="10">
    <location>
        <begin position="321"/>
        <end position="534"/>
    </location>
</feature>
<dbReference type="OrthoDB" id="9815750at2"/>
<dbReference type="InterPro" id="IPR036097">
    <property type="entry name" value="HisK_dim/P_sf"/>
</dbReference>
<evidence type="ECO:0000313" key="14">
    <source>
        <dbReference type="Proteomes" id="UP000239735"/>
    </source>
</evidence>
<dbReference type="InterPro" id="IPR004358">
    <property type="entry name" value="Sig_transdc_His_kin-like_C"/>
</dbReference>
<dbReference type="GO" id="GO:0006355">
    <property type="term" value="P:regulation of DNA-templated transcription"/>
    <property type="evidence" value="ECO:0007669"/>
    <property type="project" value="InterPro"/>
</dbReference>
<feature type="domain" description="PAC" evidence="12">
    <location>
        <begin position="134"/>
        <end position="186"/>
    </location>
</feature>
<dbReference type="Pfam" id="PF02518">
    <property type="entry name" value="HATPase_c"/>
    <property type="match status" value="1"/>
</dbReference>
<protein>
    <recommendedName>
        <fullName evidence="2">histidine kinase</fullName>
        <ecNumber evidence="2">2.7.13.3</ecNumber>
    </recommendedName>
</protein>
<dbReference type="SUPFAM" id="SSF55874">
    <property type="entry name" value="ATPase domain of HSP90 chaperone/DNA topoisomerase II/histidine kinase"/>
    <property type="match status" value="1"/>
</dbReference>
<evidence type="ECO:0000256" key="2">
    <source>
        <dbReference type="ARBA" id="ARBA00012438"/>
    </source>
</evidence>
<feature type="compositionally biased region" description="Basic and acidic residues" evidence="9">
    <location>
        <begin position="43"/>
        <end position="56"/>
    </location>
</feature>
<dbReference type="SMART" id="SM00086">
    <property type="entry name" value="PAC"/>
    <property type="match status" value="2"/>
</dbReference>
<keyword evidence="8" id="KW-0902">Two-component regulatory system</keyword>
<dbReference type="SMART" id="SM00388">
    <property type="entry name" value="HisKA"/>
    <property type="match status" value="1"/>
</dbReference>
<dbReference type="EC" id="2.7.13.3" evidence="2"/>
<dbReference type="GO" id="GO:0000155">
    <property type="term" value="F:phosphorelay sensor kinase activity"/>
    <property type="evidence" value="ECO:0007669"/>
    <property type="project" value="InterPro"/>
</dbReference>
<dbReference type="PRINTS" id="PR00344">
    <property type="entry name" value="BCTRLSENSOR"/>
</dbReference>
<evidence type="ECO:0000256" key="4">
    <source>
        <dbReference type="ARBA" id="ARBA00022679"/>
    </source>
</evidence>
<feature type="domain" description="PAS" evidence="11">
    <location>
        <begin position="61"/>
        <end position="115"/>
    </location>
</feature>
<keyword evidence="6 13" id="KW-0418">Kinase</keyword>
<reference evidence="14" key="1">
    <citation type="submission" date="2018-02" db="EMBL/GenBank/DDBJ databases">
        <authorList>
            <person name="Hausmann B."/>
        </authorList>
    </citation>
    <scope>NUCLEOTIDE SEQUENCE [LARGE SCALE GENOMIC DNA]</scope>
    <source>
        <strain evidence="14">Peat soil MAG SbA5</strain>
    </source>
</reference>
<dbReference type="CDD" id="cd00082">
    <property type="entry name" value="HisKA"/>
    <property type="match status" value="1"/>
</dbReference>
<evidence type="ECO:0000259" key="12">
    <source>
        <dbReference type="PROSITE" id="PS50113"/>
    </source>
</evidence>
<evidence type="ECO:0000256" key="8">
    <source>
        <dbReference type="ARBA" id="ARBA00023012"/>
    </source>
</evidence>
<dbReference type="Gene3D" id="3.30.565.10">
    <property type="entry name" value="Histidine kinase-like ATPase, C-terminal domain"/>
    <property type="match status" value="1"/>
</dbReference>
<dbReference type="SUPFAM" id="SSF55785">
    <property type="entry name" value="PYP-like sensor domain (PAS domain)"/>
    <property type="match status" value="2"/>
</dbReference>
<organism evidence="13 14">
    <name type="scientific">Candidatus Sulfuritelmatomonas gaucii</name>
    <dbReference type="NCBI Taxonomy" id="2043161"/>
    <lineage>
        <taxon>Bacteria</taxon>
        <taxon>Pseudomonadati</taxon>
        <taxon>Acidobacteriota</taxon>
        <taxon>Terriglobia</taxon>
        <taxon>Terriglobales</taxon>
        <taxon>Acidobacteriaceae</taxon>
        <taxon>Candidatus Sulfuritelmatomonas</taxon>
    </lineage>
</organism>
<evidence type="ECO:0000259" key="11">
    <source>
        <dbReference type="PROSITE" id="PS50112"/>
    </source>
</evidence>
<feature type="region of interest" description="Disordered" evidence="9">
    <location>
        <begin position="29"/>
        <end position="56"/>
    </location>
</feature>
<feature type="domain" description="PAS" evidence="11">
    <location>
        <begin position="183"/>
        <end position="253"/>
    </location>
</feature>
<evidence type="ECO:0000313" key="13">
    <source>
        <dbReference type="EMBL" id="SPE17979.1"/>
    </source>
</evidence>
<dbReference type="GO" id="GO:0005524">
    <property type="term" value="F:ATP binding"/>
    <property type="evidence" value="ECO:0007669"/>
    <property type="project" value="UniProtKB-KW"/>
</dbReference>
<dbReference type="PROSITE" id="PS50109">
    <property type="entry name" value="HIS_KIN"/>
    <property type="match status" value="1"/>
</dbReference>
<dbReference type="Pfam" id="PF00989">
    <property type="entry name" value="PAS"/>
    <property type="match status" value="2"/>
</dbReference>
<dbReference type="InterPro" id="IPR005467">
    <property type="entry name" value="His_kinase_dom"/>
</dbReference>
<dbReference type="CDD" id="cd00130">
    <property type="entry name" value="PAS"/>
    <property type="match status" value="2"/>
</dbReference>
<dbReference type="EMBL" id="OKRB01000024">
    <property type="protein sequence ID" value="SPE17979.1"/>
    <property type="molecule type" value="Genomic_DNA"/>
</dbReference>
<feature type="domain" description="PAC" evidence="12">
    <location>
        <begin position="256"/>
        <end position="308"/>
    </location>
</feature>
<dbReference type="SMART" id="SM00387">
    <property type="entry name" value="HATPase_c"/>
    <property type="match status" value="1"/>
</dbReference>
<dbReference type="InterPro" id="IPR001610">
    <property type="entry name" value="PAC"/>
</dbReference>
<dbReference type="PROSITE" id="PS50112">
    <property type="entry name" value="PAS"/>
    <property type="match status" value="2"/>
</dbReference>
<evidence type="ECO:0000256" key="3">
    <source>
        <dbReference type="ARBA" id="ARBA00022553"/>
    </source>
</evidence>
<dbReference type="Proteomes" id="UP000239735">
    <property type="component" value="Unassembled WGS sequence"/>
</dbReference>
<dbReference type="SUPFAM" id="SSF47384">
    <property type="entry name" value="Homodimeric domain of signal transducing histidine kinase"/>
    <property type="match status" value="1"/>
</dbReference>
<dbReference type="PANTHER" id="PTHR43065">
    <property type="entry name" value="SENSOR HISTIDINE KINASE"/>
    <property type="match status" value="1"/>
</dbReference>
<gene>
    <name evidence="13" type="ORF">SBA5_120055</name>
</gene>
<comment type="catalytic activity">
    <reaction evidence="1">
        <text>ATP + protein L-histidine = ADP + protein N-phospho-L-histidine.</text>
        <dbReference type="EC" id="2.7.13.3"/>
    </reaction>
</comment>
<evidence type="ECO:0000256" key="1">
    <source>
        <dbReference type="ARBA" id="ARBA00000085"/>
    </source>
</evidence>
<dbReference type="InterPro" id="IPR000014">
    <property type="entry name" value="PAS"/>
</dbReference>
<dbReference type="PROSITE" id="PS50113">
    <property type="entry name" value="PAC"/>
    <property type="match status" value="2"/>
</dbReference>
<dbReference type="InterPro" id="IPR036890">
    <property type="entry name" value="HATPase_C_sf"/>
</dbReference>
<accession>A0A2N9L426</accession>
<dbReference type="AlphaFoldDB" id="A0A2N9L426"/>
<dbReference type="InterPro" id="IPR003594">
    <property type="entry name" value="HATPase_dom"/>
</dbReference>
<dbReference type="InterPro" id="IPR013767">
    <property type="entry name" value="PAS_fold"/>
</dbReference>
<keyword evidence="3" id="KW-0597">Phosphoprotein</keyword>
<dbReference type="Gene3D" id="1.10.287.130">
    <property type="match status" value="1"/>
</dbReference>
<evidence type="ECO:0000256" key="9">
    <source>
        <dbReference type="SAM" id="MobiDB-lite"/>
    </source>
</evidence>
<evidence type="ECO:0000256" key="6">
    <source>
        <dbReference type="ARBA" id="ARBA00022777"/>
    </source>
</evidence>
<keyword evidence="7" id="KW-0067">ATP-binding</keyword>
<sequence length="543" mass="60008">MVSLKPPALPLAEKPALTEIKAQSRLLVPDVNPGGAQDLNQNDPRRSEDRHAEVKESGFDPRAHLAAIVESSADAIISKDLNGIIVSWNDSATWIFGYAANEIIGRSILMLIPPELHQEEDYILGKIRAGERIDQYETVRIRKSGERFPISATISSIRDATGKIIGASKIARDISDRKENEQSRFQLAAIVDSADDAIVSKDLNGIVRTWNQGAARMFGYTSEEMEGQPILRLIPEELHYEEDEILRKLREGDRVDHYETVRMKKGGEHFEVSVTISPIRDASGQVIGASKIARDISDRKRMERLLVQSEKLAATGRMAAAVAHEINNPLESLINLIFLARKNSPSEGKAYAHLRTAEQELERVAHIARQTLGYYRDTGLPAEVHLHELIENVLTVYGAKLLANDIRVEAQFNDMQKITVSRGELVQVFSNIITNAIDAMHGGGIINITTRKITSPRGEGIQTVIRDSGVGIRQEYLEKIFEPFFTTKGNLGTGIGLWIARELVERRGGQVSVASSTECGSSGTSVTIFIPFAPPDSRVSSHK</sequence>
<evidence type="ECO:0000259" key="10">
    <source>
        <dbReference type="PROSITE" id="PS50109"/>
    </source>
</evidence>
<dbReference type="InterPro" id="IPR035965">
    <property type="entry name" value="PAS-like_dom_sf"/>
</dbReference>
<evidence type="ECO:0000256" key="7">
    <source>
        <dbReference type="ARBA" id="ARBA00022840"/>
    </source>
</evidence>
<keyword evidence="4 13" id="KW-0808">Transferase</keyword>
<dbReference type="InterPro" id="IPR003661">
    <property type="entry name" value="HisK_dim/P_dom"/>
</dbReference>